<dbReference type="Pfam" id="PF03781">
    <property type="entry name" value="FGE-sulfatase"/>
    <property type="match status" value="1"/>
</dbReference>
<evidence type="ECO:0000313" key="4">
    <source>
        <dbReference type="Proteomes" id="UP000050465"/>
    </source>
</evidence>
<feature type="compositionally biased region" description="Polar residues" evidence="1">
    <location>
        <begin position="385"/>
        <end position="411"/>
    </location>
</feature>
<evidence type="ECO:0000256" key="1">
    <source>
        <dbReference type="SAM" id="MobiDB-lite"/>
    </source>
</evidence>
<feature type="domain" description="Caspase family p20" evidence="2">
    <location>
        <begin position="60"/>
        <end position="149"/>
    </location>
</feature>
<dbReference type="Pfam" id="PF00656">
    <property type="entry name" value="Peptidase_C14"/>
    <property type="match status" value="1"/>
</dbReference>
<dbReference type="PATRIC" id="fig|1666911.3.peg.2841"/>
<gene>
    <name evidence="3" type="ORF">HLUCCA11_20410</name>
</gene>
<dbReference type="PANTHER" id="PTHR23150:SF19">
    <property type="entry name" value="FORMYLGLYCINE-GENERATING ENZYME"/>
    <property type="match status" value="1"/>
</dbReference>
<dbReference type="PANTHER" id="PTHR23150">
    <property type="entry name" value="SULFATASE MODIFYING FACTOR 1, 2"/>
    <property type="match status" value="1"/>
</dbReference>
<dbReference type="SUPFAM" id="SSF52129">
    <property type="entry name" value="Caspase-like"/>
    <property type="match status" value="1"/>
</dbReference>
<evidence type="ECO:0000259" key="2">
    <source>
        <dbReference type="PROSITE" id="PS50208"/>
    </source>
</evidence>
<dbReference type="InterPro" id="IPR001309">
    <property type="entry name" value="Pept_C14_p20"/>
</dbReference>
<comment type="caution">
    <text evidence="3">The sequence shown here is derived from an EMBL/GenBank/DDBJ whole genome shotgun (WGS) entry which is preliminary data.</text>
</comment>
<name>A0A0N8KM65_9CYAN</name>
<dbReference type="InterPro" id="IPR042095">
    <property type="entry name" value="SUMF_sf"/>
</dbReference>
<dbReference type="InterPro" id="IPR016187">
    <property type="entry name" value="CTDL_fold"/>
</dbReference>
<dbReference type="InterPro" id="IPR051043">
    <property type="entry name" value="Sulfatase_Mod_Factor_Kinase"/>
</dbReference>
<proteinExistence type="predicted"/>
<feature type="region of interest" description="Disordered" evidence="1">
    <location>
        <begin position="301"/>
        <end position="431"/>
    </location>
</feature>
<organism evidence="3 4">
    <name type="scientific">Phormidesmis priestleyi Ana</name>
    <dbReference type="NCBI Taxonomy" id="1666911"/>
    <lineage>
        <taxon>Bacteria</taxon>
        <taxon>Bacillati</taxon>
        <taxon>Cyanobacteriota</taxon>
        <taxon>Cyanophyceae</taxon>
        <taxon>Leptolyngbyales</taxon>
        <taxon>Leptolyngbyaceae</taxon>
        <taxon>Phormidesmis</taxon>
    </lineage>
</organism>
<dbReference type="InterPro" id="IPR029030">
    <property type="entry name" value="Caspase-like_dom_sf"/>
</dbReference>
<feature type="compositionally biased region" description="Pro residues" evidence="1">
    <location>
        <begin position="340"/>
        <end position="351"/>
    </location>
</feature>
<dbReference type="Gene3D" id="3.40.50.1460">
    <property type="match status" value="1"/>
</dbReference>
<dbReference type="AlphaFoldDB" id="A0A0N8KM65"/>
<dbReference type="GO" id="GO:0120147">
    <property type="term" value="F:formylglycine-generating oxidase activity"/>
    <property type="evidence" value="ECO:0007669"/>
    <property type="project" value="TreeGrafter"/>
</dbReference>
<dbReference type="SUPFAM" id="SSF56436">
    <property type="entry name" value="C-type lectin-like"/>
    <property type="match status" value="1"/>
</dbReference>
<reference evidence="3 4" key="1">
    <citation type="submission" date="2015-09" db="EMBL/GenBank/DDBJ databases">
        <title>Identification and resolution of microdiversity through metagenomic sequencing of parallel consortia.</title>
        <authorList>
            <person name="Nelson W.C."/>
            <person name="Romine M.F."/>
            <person name="Lindemann S.R."/>
        </authorList>
    </citation>
    <scope>NUCLEOTIDE SEQUENCE [LARGE SCALE GENOMIC DNA]</scope>
    <source>
        <strain evidence="3">Ana</strain>
    </source>
</reference>
<dbReference type="EMBL" id="LJZR01000044">
    <property type="protein sequence ID" value="KPQ32874.1"/>
    <property type="molecule type" value="Genomic_DNA"/>
</dbReference>
<dbReference type="InterPro" id="IPR005532">
    <property type="entry name" value="SUMF_dom"/>
</dbReference>
<feature type="compositionally biased region" description="Pro residues" evidence="1">
    <location>
        <begin position="305"/>
        <end position="318"/>
    </location>
</feature>
<accession>A0A0N8KM65</accession>
<evidence type="ECO:0000313" key="3">
    <source>
        <dbReference type="EMBL" id="KPQ32874.1"/>
    </source>
</evidence>
<dbReference type="STRING" id="1666911.HLUCCA11_20410"/>
<dbReference type="InterPro" id="IPR011600">
    <property type="entry name" value="Pept_C14_caspase"/>
</dbReference>
<dbReference type="Proteomes" id="UP000050465">
    <property type="component" value="Unassembled WGS sequence"/>
</dbReference>
<dbReference type="Gene3D" id="3.90.1580.10">
    <property type="entry name" value="paralog of FGE (formylglycine-generating enzyme)"/>
    <property type="match status" value="1"/>
</dbReference>
<feature type="compositionally biased region" description="Low complexity" evidence="1">
    <location>
        <begin position="363"/>
        <end position="375"/>
    </location>
</feature>
<feature type="compositionally biased region" description="Low complexity" evidence="1">
    <location>
        <begin position="412"/>
        <end position="431"/>
    </location>
</feature>
<dbReference type="GO" id="GO:0006508">
    <property type="term" value="P:proteolysis"/>
    <property type="evidence" value="ECO:0007669"/>
    <property type="project" value="InterPro"/>
</dbReference>
<dbReference type="PROSITE" id="PS50208">
    <property type="entry name" value="CASPASE_P20"/>
    <property type="match status" value="1"/>
</dbReference>
<protein>
    <recommendedName>
        <fullName evidence="2">Caspase family p20 domain-containing protein</fullName>
    </recommendedName>
</protein>
<sequence length="756" mass="83948">MARNWAITIGINGYRYLQRLNYAVKDADAVRQFFSKELGFEQVYHFTDNSEPIPQERGPDLVSQPMTTTLRRFLRTRFEEEFLRAGDNLWFFFAGHGIRHENRDYLMPMDGDRGDLENSAIPLHYISERLRRSGADNVILLIDACRSDKEGRRDGFGFGTEKQQGVITIFSCSPEEPAYEIEELQQGAFTHALLESLRLEGEGNCATVERLYSRLRYTVPQLTLQYKRVSQTPYGMIEPPSKNHLILLPRQATLTDVLALRYDALSAESRDSALAKQLWIRVLMVSPGDPEAISGIERLSRTNAAPPPVSPSPTPPTAPAASPSPVDTSGSRRVDVPVAKPEPVPQSPPLVQPVVERAARSNPTAVPPKTVVPVSSPVPPFQPLRPQSSQSTRRPTNAAAQSSPSVRPSSRTASSPQPVVSPSAPTAPSLTPLIDRISRRRAIQILGFAGGGLGSILLGRAVFQSSDWKLPDLEPATTEGSISTFNVATVNVSAKTIDVERKQAEFYTESLGGDSTLNMMLIPGGRFQMGSPEGEGSDDEKPQREVTISPFLMGQHQVTQAQWRAVAALAKVERDLEADPSRFKGDNLPVENVSWDDAVEFCKRLSVHSGRAYRLPSEAEWEYACRASTTTPFHFGETLTSELANYRATDTYGSGPKGEYREQTTEVGSFPANAFGLYDMHGNVWEWCQDHYDSYDKTPIDGSAWVTSDDKSSRVRRGGSWYNYPRYCRSAYRYVSSPDYRNYEVGFRVSCSAPRT</sequence>
<dbReference type="GO" id="GO:0004197">
    <property type="term" value="F:cysteine-type endopeptidase activity"/>
    <property type="evidence" value="ECO:0007669"/>
    <property type="project" value="InterPro"/>
</dbReference>